<sequence length="47" mass="5402">MSTRLGQAHNTSQQRNEVLDLLGQKRSPGWVRGRMILYLPLLVFFSS</sequence>
<reference evidence="1" key="2">
    <citation type="journal article" date="2015" name="Fish Shellfish Immunol.">
        <title>Early steps in the European eel (Anguilla anguilla)-Vibrio vulnificus interaction in the gills: Role of the RtxA13 toxin.</title>
        <authorList>
            <person name="Callol A."/>
            <person name="Pajuelo D."/>
            <person name="Ebbesson L."/>
            <person name="Teles M."/>
            <person name="MacKenzie S."/>
            <person name="Amaro C."/>
        </authorList>
    </citation>
    <scope>NUCLEOTIDE SEQUENCE</scope>
</reference>
<protein>
    <submittedName>
        <fullName evidence="1">Uncharacterized protein</fullName>
    </submittedName>
</protein>
<name>A0A0E9VJ69_ANGAN</name>
<evidence type="ECO:0000313" key="1">
    <source>
        <dbReference type="EMBL" id="JAH78194.1"/>
    </source>
</evidence>
<accession>A0A0E9VJ69</accession>
<organism evidence="1">
    <name type="scientific">Anguilla anguilla</name>
    <name type="common">European freshwater eel</name>
    <name type="synonym">Muraena anguilla</name>
    <dbReference type="NCBI Taxonomy" id="7936"/>
    <lineage>
        <taxon>Eukaryota</taxon>
        <taxon>Metazoa</taxon>
        <taxon>Chordata</taxon>
        <taxon>Craniata</taxon>
        <taxon>Vertebrata</taxon>
        <taxon>Euteleostomi</taxon>
        <taxon>Actinopterygii</taxon>
        <taxon>Neopterygii</taxon>
        <taxon>Teleostei</taxon>
        <taxon>Anguilliformes</taxon>
        <taxon>Anguillidae</taxon>
        <taxon>Anguilla</taxon>
    </lineage>
</organism>
<dbReference type="EMBL" id="GBXM01030383">
    <property type="protein sequence ID" value="JAH78194.1"/>
    <property type="molecule type" value="Transcribed_RNA"/>
</dbReference>
<dbReference type="AlphaFoldDB" id="A0A0E9VJ69"/>
<reference evidence="1" key="1">
    <citation type="submission" date="2014-11" db="EMBL/GenBank/DDBJ databases">
        <authorList>
            <person name="Amaro Gonzalez C."/>
        </authorList>
    </citation>
    <scope>NUCLEOTIDE SEQUENCE</scope>
</reference>
<proteinExistence type="predicted"/>